<proteinExistence type="predicted"/>
<name>A0A7S7YEJ8_9VIRU</name>
<keyword evidence="2" id="KW-1185">Reference proteome</keyword>
<dbReference type="KEGG" id="vg:80543538"/>
<evidence type="ECO:0000313" key="2">
    <source>
        <dbReference type="Proteomes" id="UP001162098"/>
    </source>
</evidence>
<reference evidence="1 2" key="1">
    <citation type="submission" date="2020-09" db="EMBL/GenBank/DDBJ databases">
        <authorList>
            <person name="Zhang R."/>
            <person name="Garcia K."/>
            <person name="Ogata H."/>
        </authorList>
    </citation>
    <scope>NUCLEOTIDE SEQUENCE [LARGE SCALE GENOMIC DNA]</scope>
    <source>
        <strain evidence="2">stheno</strain>
    </source>
</reference>
<evidence type="ECO:0000313" key="1">
    <source>
        <dbReference type="EMBL" id="QPB44342.1"/>
    </source>
</evidence>
<accession>A0A7S7YEJ8</accession>
<dbReference type="Proteomes" id="UP001162098">
    <property type="component" value="Segment"/>
</dbReference>
<sequence>MQDANEFVDHICLNYGQIRLDVAADKHVTSMSLEQHVNAIVNAPFNNRKPLIAMSSAPSPQIT</sequence>
<dbReference type="EMBL" id="MW018138">
    <property type="protein sequence ID" value="QPB44342.1"/>
    <property type="molecule type" value="Genomic_DNA"/>
</dbReference>
<organism evidence="1 2">
    <name type="scientific">Medusavirus stheno T3</name>
    <dbReference type="NCBI Taxonomy" id="3069717"/>
    <lineage>
        <taxon>Viruses</taxon>
        <taxon>Varidnaviria</taxon>
        <taxon>Bamfordvirae</taxon>
        <taxon>Nucleocytoviricota</taxon>
        <taxon>Megaviricetes</taxon>
        <taxon>Mamonoviridae</taxon>
        <taxon>Medusavirus</taxon>
        <taxon>Medusavirus sthenus</taxon>
    </lineage>
</organism>
<protein>
    <submittedName>
        <fullName evidence="1">Uncharacterized protein</fullName>
    </submittedName>
</protein>